<dbReference type="Pfam" id="PF10950">
    <property type="entry name" value="Organ_specific"/>
    <property type="match status" value="1"/>
</dbReference>
<name>A0A9I9DN86_CUCME</name>
<sequence length="104" mass="11978">MKLSIAFFFLLSLLLLGDIAISHGRSRKEEGEYWKKIMKEEALPEMLKELLLEDDDSSIVEYNNKQQKEHFTTNFDPHPNAIIYHAHAHAHAHNSNPTLPNLSP</sequence>
<dbReference type="AlphaFoldDB" id="A0A9I9DN86"/>
<keyword evidence="1" id="KW-0732">Signal</keyword>
<evidence type="ECO:0000256" key="1">
    <source>
        <dbReference type="SAM" id="SignalP"/>
    </source>
</evidence>
<organism evidence="2">
    <name type="scientific">Cucumis melo</name>
    <name type="common">Muskmelon</name>
    <dbReference type="NCBI Taxonomy" id="3656"/>
    <lineage>
        <taxon>Eukaryota</taxon>
        <taxon>Viridiplantae</taxon>
        <taxon>Streptophyta</taxon>
        <taxon>Embryophyta</taxon>
        <taxon>Tracheophyta</taxon>
        <taxon>Spermatophyta</taxon>
        <taxon>Magnoliopsida</taxon>
        <taxon>eudicotyledons</taxon>
        <taxon>Gunneridae</taxon>
        <taxon>Pentapetalae</taxon>
        <taxon>rosids</taxon>
        <taxon>fabids</taxon>
        <taxon>Cucurbitales</taxon>
        <taxon>Cucurbitaceae</taxon>
        <taxon>Benincaseae</taxon>
        <taxon>Cucumis</taxon>
    </lineage>
</organism>
<dbReference type="EnsemblPlants" id="MELO3C020982.2.1">
    <property type="protein sequence ID" value="MELO3C020982.2.1"/>
    <property type="gene ID" value="MELO3C020982.2"/>
</dbReference>
<feature type="chain" id="PRO_5039900463" description="Organ-specific protein P4-like" evidence="1">
    <location>
        <begin position="25"/>
        <end position="104"/>
    </location>
</feature>
<accession>A0A9I9DN86</accession>
<feature type="signal peptide" evidence="1">
    <location>
        <begin position="1"/>
        <end position="24"/>
    </location>
</feature>
<dbReference type="PANTHER" id="PTHR33731:SF17">
    <property type="entry name" value="ORGAN-SPECIFIC PROTEIN P4-LIKE"/>
    <property type="match status" value="1"/>
</dbReference>
<reference evidence="2" key="1">
    <citation type="submission" date="2023-03" db="UniProtKB">
        <authorList>
            <consortium name="EnsemblPlants"/>
        </authorList>
    </citation>
    <scope>IDENTIFICATION</scope>
</reference>
<dbReference type="PANTHER" id="PTHR33731">
    <property type="entry name" value="PROTEIN, PUTATIVE-RELATED"/>
    <property type="match status" value="1"/>
</dbReference>
<evidence type="ECO:0008006" key="3">
    <source>
        <dbReference type="Google" id="ProtNLM"/>
    </source>
</evidence>
<protein>
    <recommendedName>
        <fullName evidence="3">Organ-specific protein P4-like</fullName>
    </recommendedName>
</protein>
<dbReference type="Gramene" id="MELO3C020982.2.1">
    <property type="protein sequence ID" value="MELO3C020982.2.1"/>
    <property type="gene ID" value="MELO3C020982.2"/>
</dbReference>
<proteinExistence type="predicted"/>
<evidence type="ECO:0000313" key="2">
    <source>
        <dbReference type="EnsemblPlants" id="MELO3C020982.2.1"/>
    </source>
</evidence>
<dbReference type="InterPro" id="IPR024489">
    <property type="entry name" value="Organ_specific_prot"/>
</dbReference>